<evidence type="ECO:0000313" key="7">
    <source>
        <dbReference type="Proteomes" id="UP000567099"/>
    </source>
</evidence>
<reference evidence="6" key="1">
    <citation type="journal article" date="2018" name="Genome Announc.">
        <title>Complete Genome Sequence of the Methanococcus maripaludis Type Strain JJ (DSM 2067), a Model for Selenoprotein Synthesis in Archaea.</title>
        <authorList>
            <person name="Poehlein A."/>
            <person name="Heym D."/>
            <person name="Quitzke V."/>
            <person name="Fersch J."/>
            <person name="Daniel R."/>
            <person name="Rother M."/>
        </authorList>
    </citation>
    <scope>NUCLEOTIDE SEQUENCE [LARGE SCALE GENOMIC DNA]</scope>
    <source>
        <strain evidence="6">DSM 2067</strain>
    </source>
</reference>
<dbReference type="AlphaFoldDB" id="A0A2L1C9V2"/>
<dbReference type="Gene3D" id="2.30.110.10">
    <property type="entry name" value="Electron Transport, Fmn-binding Protein, Chain A"/>
    <property type="match status" value="1"/>
</dbReference>
<dbReference type="Proteomes" id="UP000590564">
    <property type="component" value="Unassembled WGS sequence"/>
</dbReference>
<evidence type="ECO:0000313" key="6">
    <source>
        <dbReference type="Proteomes" id="UP000239462"/>
    </source>
</evidence>
<dbReference type="Proteomes" id="UP000567099">
    <property type="component" value="Unassembled WGS sequence"/>
</dbReference>
<dbReference type="InterPro" id="IPR012349">
    <property type="entry name" value="Split_barrel_FMN-bd"/>
</dbReference>
<dbReference type="GeneID" id="36101827"/>
<dbReference type="RefSeq" id="WP_104837732.1">
    <property type="nucleotide sequence ID" value="NZ_CP026606.1"/>
</dbReference>
<gene>
    <name evidence="4" type="ORF">HNP94_001592</name>
    <name evidence="5" type="ORF">HNP96_001463</name>
    <name evidence="3" type="ORF">MMJJ_07370</name>
</gene>
<dbReference type="EMBL" id="JACHED010000003">
    <property type="protein sequence ID" value="MBB6497420.1"/>
    <property type="molecule type" value="Genomic_DNA"/>
</dbReference>
<dbReference type="EMBL" id="CP026606">
    <property type="protein sequence ID" value="AVB76148.1"/>
    <property type="molecule type" value="Genomic_DNA"/>
</dbReference>
<evidence type="ECO:0000313" key="4">
    <source>
        <dbReference type="EMBL" id="MBA2864570.1"/>
    </source>
</evidence>
<evidence type="ECO:0008006" key="9">
    <source>
        <dbReference type="Google" id="ProtNLM"/>
    </source>
</evidence>
<protein>
    <recommendedName>
        <fullName evidence="9">DUF447 family protein</fullName>
    </recommendedName>
</protein>
<dbReference type="InterPro" id="IPR049288">
    <property type="entry name" value="DUF447_C"/>
</dbReference>
<feature type="domain" description="DUF447" evidence="2">
    <location>
        <begin position="129"/>
        <end position="179"/>
    </location>
</feature>
<accession>A0A2L1C9V2</accession>
<dbReference type="Pfam" id="PF04289">
    <property type="entry name" value="DUF447_N"/>
    <property type="match status" value="1"/>
</dbReference>
<evidence type="ECO:0000313" key="5">
    <source>
        <dbReference type="EMBL" id="MBB6497420.1"/>
    </source>
</evidence>
<dbReference type="Proteomes" id="UP000239462">
    <property type="component" value="Chromosome"/>
</dbReference>
<evidence type="ECO:0000259" key="2">
    <source>
        <dbReference type="Pfam" id="PF20766"/>
    </source>
</evidence>
<dbReference type="Pfam" id="PF20766">
    <property type="entry name" value="DUF447_C"/>
    <property type="match status" value="1"/>
</dbReference>
<feature type="domain" description="DUF447" evidence="1">
    <location>
        <begin position="3"/>
        <end position="119"/>
    </location>
</feature>
<dbReference type="KEGG" id="mmad:MMJJ_07370"/>
<evidence type="ECO:0000313" key="3">
    <source>
        <dbReference type="EMBL" id="AVB76148.1"/>
    </source>
</evidence>
<dbReference type="PIRSF" id="PIRSF018747">
    <property type="entry name" value="UCP018747"/>
    <property type="match status" value="1"/>
</dbReference>
<name>A0A2L1C9V2_METMI</name>
<reference evidence="3" key="2">
    <citation type="submission" date="2018-02" db="EMBL/GenBank/DDBJ databases">
        <title>Complete genome sequence of the Methanococcus maripaludis type strain JJ (DSM 2067), a model for selenoprotein synthesis in Archaea.</title>
        <authorList>
            <person name="Poehlein A."/>
            <person name="Heym D."/>
            <person name="Quitzke V."/>
            <person name="Fersch J."/>
            <person name="Daniel R."/>
            <person name="Rother M."/>
        </authorList>
    </citation>
    <scope>NUCLEOTIDE SEQUENCE [LARGE SCALE GENOMIC DNA]</scope>
    <source>
        <strain evidence="3">DSM 2067</strain>
    </source>
</reference>
<dbReference type="SUPFAM" id="SSF50475">
    <property type="entry name" value="FMN-binding split barrel"/>
    <property type="match status" value="1"/>
</dbReference>
<reference evidence="5 8" key="3">
    <citation type="submission" date="2020-08" db="EMBL/GenBank/DDBJ databases">
        <title>Genomic Encyclopedia of Type Strains, Phase IV (KMG-V): Genome sequencing to study the core and pangenomes of soil and plant-associated prokaryotes.</title>
        <authorList>
            <person name="Whitman W."/>
        </authorList>
    </citation>
    <scope>NUCLEOTIDE SEQUENCE [LARGE SCALE GENOMIC DNA]</scope>
    <source>
        <strain evidence="4 7">C13</strain>
        <strain evidence="5 8">D1</strain>
    </source>
</reference>
<organism evidence="3 6">
    <name type="scientific">Methanococcus maripaludis</name>
    <name type="common">Methanococcus deltae</name>
    <dbReference type="NCBI Taxonomy" id="39152"/>
    <lineage>
        <taxon>Archaea</taxon>
        <taxon>Methanobacteriati</taxon>
        <taxon>Methanobacteriota</taxon>
        <taxon>Methanomada group</taxon>
        <taxon>Methanococci</taxon>
        <taxon>Methanococcales</taxon>
        <taxon>Methanococcaceae</taxon>
        <taxon>Methanococcus</taxon>
    </lineage>
</organism>
<dbReference type="InterPro" id="IPR007386">
    <property type="entry name" value="DUF447_N"/>
</dbReference>
<evidence type="ECO:0000259" key="1">
    <source>
        <dbReference type="Pfam" id="PF04289"/>
    </source>
</evidence>
<proteinExistence type="predicted"/>
<sequence>MKYEVVITSGNSNQAPIGAFFKGDFVTLHLYDGSHTFENLQKDEFYILNTCSPYLIAKSVLDDAGDYEYLDNDGTKIPYLRDSYKIELIEIKNRKIVETKNEFGSSKLMIVEGKPIFEKILNCNISAYNRADGAVVEMAVLYSRKNMISKEEMKEEMTRLMKIIKKVGSKNHIELAKKLGV</sequence>
<dbReference type="EMBL" id="JACDUO010000002">
    <property type="protein sequence ID" value="MBA2864570.1"/>
    <property type="molecule type" value="Genomic_DNA"/>
</dbReference>
<evidence type="ECO:0000313" key="8">
    <source>
        <dbReference type="Proteomes" id="UP000590564"/>
    </source>
</evidence>
<dbReference type="InterPro" id="IPR016733">
    <property type="entry name" value="UCP018747"/>
</dbReference>
<dbReference type="Gene3D" id="1.20.58.290">
    <property type="entry name" value="Hypothetical membrane protein ta0354_69_121"/>
    <property type="match status" value="1"/>
</dbReference>